<dbReference type="EMBL" id="HBGG01003867">
    <property type="protein sequence ID" value="CAD9199586.1"/>
    <property type="molecule type" value="Transcribed_RNA"/>
</dbReference>
<evidence type="ECO:0000313" key="2">
    <source>
        <dbReference type="EMBL" id="CAD9199586.1"/>
    </source>
</evidence>
<feature type="compositionally biased region" description="Polar residues" evidence="1">
    <location>
        <begin position="169"/>
        <end position="179"/>
    </location>
</feature>
<evidence type="ECO:0000256" key="1">
    <source>
        <dbReference type="SAM" id="MobiDB-lite"/>
    </source>
</evidence>
<feature type="region of interest" description="Disordered" evidence="1">
    <location>
        <begin position="107"/>
        <end position="179"/>
    </location>
</feature>
<feature type="compositionally biased region" description="Pro residues" evidence="1">
    <location>
        <begin position="140"/>
        <end position="153"/>
    </location>
</feature>
<organism evidence="2">
    <name type="scientific">Tetraselmis chuii</name>
    <dbReference type="NCBI Taxonomy" id="63592"/>
    <lineage>
        <taxon>Eukaryota</taxon>
        <taxon>Viridiplantae</taxon>
        <taxon>Chlorophyta</taxon>
        <taxon>core chlorophytes</taxon>
        <taxon>Chlorodendrophyceae</taxon>
        <taxon>Chlorodendrales</taxon>
        <taxon>Chlorodendraceae</taxon>
        <taxon>Tetraselmis</taxon>
    </lineage>
</organism>
<feature type="compositionally biased region" description="Acidic residues" evidence="1">
    <location>
        <begin position="71"/>
        <end position="82"/>
    </location>
</feature>
<protein>
    <submittedName>
        <fullName evidence="2">Uncharacterized protein</fullName>
    </submittedName>
</protein>
<dbReference type="AlphaFoldDB" id="A0A7S1WYZ4"/>
<accession>A0A7S1WYZ4</accession>
<name>A0A7S1WYZ4_9CHLO</name>
<feature type="region of interest" description="Disordered" evidence="1">
    <location>
        <begin position="71"/>
        <end position="93"/>
    </location>
</feature>
<feature type="compositionally biased region" description="Low complexity" evidence="1">
    <location>
        <begin position="121"/>
        <end position="139"/>
    </location>
</feature>
<proteinExistence type="predicted"/>
<reference evidence="2" key="1">
    <citation type="submission" date="2021-01" db="EMBL/GenBank/DDBJ databases">
        <authorList>
            <person name="Corre E."/>
            <person name="Pelletier E."/>
            <person name="Niang G."/>
            <person name="Scheremetjew M."/>
            <person name="Finn R."/>
            <person name="Kale V."/>
            <person name="Holt S."/>
            <person name="Cochrane G."/>
            <person name="Meng A."/>
            <person name="Brown T."/>
            <person name="Cohen L."/>
        </authorList>
    </citation>
    <scope>NUCLEOTIDE SEQUENCE</scope>
    <source>
        <strain evidence="2">PLY429</strain>
    </source>
</reference>
<sequence length="179" mass="19134">MSIGFGVFVYVCYAIFRERRKHKGHYWCWLRLWLLIVWRQGPSLEEWRLQPRLGAGVSQLADEVAGRLELDGEGEEEEENEQEGGGGSQGGVSFANITRMGFAAAVDSPSLASPDNPPLPGAALTPSAAPLPAGAWGRPRPAPSSEPPAPSPPAAGGSRGRRGRKGTVLLSSTGGQRRY</sequence>
<gene>
    <name evidence="2" type="ORF">TCHU04912_LOCUS1819</name>
</gene>